<reference evidence="1 2" key="1">
    <citation type="journal article" date="2019" name="Nat. Med.">
        <title>A library of human gut bacterial isolates paired with longitudinal multiomics data enables mechanistic microbiome research.</title>
        <authorList>
            <person name="Poyet M."/>
            <person name="Groussin M."/>
            <person name="Gibbons S.M."/>
            <person name="Avila-Pacheco J."/>
            <person name="Jiang X."/>
            <person name="Kearney S.M."/>
            <person name="Perrotta A.R."/>
            <person name="Berdy B."/>
            <person name="Zhao S."/>
            <person name="Lieberman T.D."/>
            <person name="Swanson P.K."/>
            <person name="Smith M."/>
            <person name="Roesemann S."/>
            <person name="Alexander J.E."/>
            <person name="Rich S.A."/>
            <person name="Livny J."/>
            <person name="Vlamakis H."/>
            <person name="Clish C."/>
            <person name="Bullock K."/>
            <person name="Deik A."/>
            <person name="Scott J."/>
            <person name="Pierce K.A."/>
            <person name="Xavier R.J."/>
            <person name="Alm E.J."/>
        </authorList>
    </citation>
    <scope>NUCLEOTIDE SEQUENCE [LARGE SCALE GENOMIC DNA]</scope>
    <source>
        <strain evidence="1 2">BIOML-A2</strain>
    </source>
</reference>
<evidence type="ECO:0008006" key="3">
    <source>
        <dbReference type="Google" id="ProtNLM"/>
    </source>
</evidence>
<gene>
    <name evidence="1" type="ORF">GKE97_01475</name>
</gene>
<dbReference type="EMBL" id="WKPR01000002">
    <property type="protein sequence ID" value="MSB18183.1"/>
    <property type="molecule type" value="Genomic_DNA"/>
</dbReference>
<name>A0A6I2QYG1_FLAPL</name>
<dbReference type="PROSITE" id="PS51257">
    <property type="entry name" value="PROKAR_LIPOPROTEIN"/>
    <property type="match status" value="1"/>
</dbReference>
<protein>
    <recommendedName>
        <fullName evidence="3">Phosphoadenosine phosphosulfate reductase family protein</fullName>
    </recommendedName>
</protein>
<dbReference type="Proteomes" id="UP000434475">
    <property type="component" value="Unassembled WGS sequence"/>
</dbReference>
<evidence type="ECO:0000313" key="2">
    <source>
        <dbReference type="Proteomes" id="UP000434475"/>
    </source>
</evidence>
<organism evidence="1 2">
    <name type="scientific">Flavonifractor plautii</name>
    <name type="common">Fusobacterium plautii</name>
    <dbReference type="NCBI Taxonomy" id="292800"/>
    <lineage>
        <taxon>Bacteria</taxon>
        <taxon>Bacillati</taxon>
        <taxon>Bacillota</taxon>
        <taxon>Clostridia</taxon>
        <taxon>Eubacteriales</taxon>
        <taxon>Oscillospiraceae</taxon>
        <taxon>Flavonifractor</taxon>
    </lineage>
</organism>
<dbReference type="AlphaFoldDB" id="A0A6I2QYG1"/>
<dbReference type="RefSeq" id="WP_172697084.1">
    <property type="nucleotide sequence ID" value="NZ_WKPR01000002.1"/>
</dbReference>
<sequence length="280" mass="33203">MGLKILSCGAGMQSTALALISCAQVDGPVEHPEVPRYDAVIYCDLGIEPEWVARQVAFLEDACTRQGIPFYILKSDLYQDYMENFGVRRVAGMPFWTLDEDGKAGKIHRRACTIEYKILMIQKFVRYRLLGYQPYQRLARKDIGAHELHIGFSYEEANRSFPSHHKMFKNRFPLIEMKWQRKDTYAYNLDVWGLDTKASACCICPYHQNYFFQYLKEHYPWHYQNVVDFDNMLENMQPQSPIRNRVFLSRSRKRIRDLRPEDCDDAQTFDYQERRIWNGF</sequence>
<accession>A0A6I2QYG1</accession>
<evidence type="ECO:0000313" key="1">
    <source>
        <dbReference type="EMBL" id="MSB18183.1"/>
    </source>
</evidence>
<proteinExistence type="predicted"/>
<comment type="caution">
    <text evidence="1">The sequence shown here is derived from an EMBL/GenBank/DDBJ whole genome shotgun (WGS) entry which is preliminary data.</text>
</comment>